<keyword evidence="5" id="KW-0067">ATP-binding</keyword>
<keyword evidence="6" id="KW-0455">Luminescence</keyword>
<dbReference type="Gene3D" id="3.30.300.30">
    <property type="match status" value="1"/>
</dbReference>
<feature type="non-terminal residue" evidence="11">
    <location>
        <position position="1"/>
    </location>
</feature>
<reference evidence="11 13" key="2">
    <citation type="journal article" date="2013" name="Nature">
        <title>Insights into bilaterian evolution from three spiralian genomes.</title>
        <authorList>
            <person name="Simakov O."/>
            <person name="Marletaz F."/>
            <person name="Cho S.J."/>
            <person name="Edsinger-Gonzales E."/>
            <person name="Havlak P."/>
            <person name="Hellsten U."/>
            <person name="Kuo D.H."/>
            <person name="Larsson T."/>
            <person name="Lv J."/>
            <person name="Arendt D."/>
            <person name="Savage R."/>
            <person name="Osoegawa K."/>
            <person name="de Jong P."/>
            <person name="Grimwood J."/>
            <person name="Chapman J.A."/>
            <person name="Shapiro H."/>
            <person name="Aerts A."/>
            <person name="Otillar R.P."/>
            <person name="Terry A.Y."/>
            <person name="Boore J.L."/>
            <person name="Grigoriev I.V."/>
            <person name="Lindberg D.R."/>
            <person name="Seaver E.C."/>
            <person name="Weisblat D.A."/>
            <person name="Putnam N.H."/>
            <person name="Rokhsar D.S."/>
        </authorList>
    </citation>
    <scope>NUCLEOTIDE SEQUENCE</scope>
    <source>
        <strain evidence="11 13">I ESC-2004</strain>
    </source>
</reference>
<keyword evidence="7" id="KW-0599">Photoprotein</keyword>
<evidence type="ECO:0000256" key="5">
    <source>
        <dbReference type="ARBA" id="ARBA00022840"/>
    </source>
</evidence>
<dbReference type="Proteomes" id="UP000014760">
    <property type="component" value="Unassembled WGS sequence"/>
</dbReference>
<dbReference type="EMBL" id="AMQN01018411">
    <property type="status" value="NOT_ANNOTATED_CDS"/>
    <property type="molecule type" value="Genomic_DNA"/>
</dbReference>
<dbReference type="EC" id="1.13.12.7" evidence="2"/>
<dbReference type="EMBL" id="KB294322">
    <property type="protein sequence ID" value="ELU14738.1"/>
    <property type="molecule type" value="Genomic_DNA"/>
</dbReference>
<dbReference type="GO" id="GO:0008218">
    <property type="term" value="P:bioluminescence"/>
    <property type="evidence" value="ECO:0007669"/>
    <property type="project" value="UniProtKB-KW"/>
</dbReference>
<feature type="domain" description="AMP-dependent synthetase/ligase" evidence="9">
    <location>
        <begin position="47"/>
        <end position="397"/>
    </location>
</feature>
<comment type="similarity">
    <text evidence="1">Belongs to the ATP-dependent AMP-binding enzyme family.</text>
</comment>
<dbReference type="OMA" id="YIMPKFD"/>
<gene>
    <name evidence="11" type="ORF">CAPTEDRAFT_102548</name>
</gene>
<dbReference type="Gene3D" id="3.40.50.980">
    <property type="match status" value="2"/>
</dbReference>
<dbReference type="FunFam" id="3.40.50.12780:FF:000003">
    <property type="entry name" value="Long-chain-fatty-acid--CoA ligase FadD"/>
    <property type="match status" value="1"/>
</dbReference>
<dbReference type="GO" id="GO:0005524">
    <property type="term" value="F:ATP binding"/>
    <property type="evidence" value="ECO:0007669"/>
    <property type="project" value="UniProtKB-KW"/>
</dbReference>
<accession>R7V7B7</accession>
<evidence type="ECO:0000256" key="4">
    <source>
        <dbReference type="ARBA" id="ARBA00022741"/>
    </source>
</evidence>
<keyword evidence="4" id="KW-0547">Nucleotide-binding</keyword>
<evidence type="ECO:0000313" key="13">
    <source>
        <dbReference type="Proteomes" id="UP000014760"/>
    </source>
</evidence>
<dbReference type="Gene3D" id="2.30.38.10">
    <property type="entry name" value="Luciferase, Domain 3"/>
    <property type="match status" value="1"/>
</dbReference>
<dbReference type="AlphaFoldDB" id="R7V7B7"/>
<evidence type="ECO:0000256" key="7">
    <source>
        <dbReference type="ARBA" id="ARBA00023262"/>
    </source>
</evidence>
<dbReference type="InterPro" id="IPR020845">
    <property type="entry name" value="AMP-binding_CS"/>
</dbReference>
<dbReference type="STRING" id="283909.R7V7B7"/>
<dbReference type="SUPFAM" id="SSF56801">
    <property type="entry name" value="Acetyl-CoA synthetase-like"/>
    <property type="match status" value="1"/>
</dbReference>
<dbReference type="OrthoDB" id="10253869at2759"/>
<keyword evidence="13" id="KW-1185">Reference proteome</keyword>
<dbReference type="CDD" id="cd05911">
    <property type="entry name" value="Firefly_Luc_like"/>
    <property type="match status" value="1"/>
</dbReference>
<evidence type="ECO:0000256" key="3">
    <source>
        <dbReference type="ARBA" id="ARBA00019043"/>
    </source>
</evidence>
<dbReference type="EnsemblMetazoa" id="CapteT102548">
    <property type="protein sequence ID" value="CapteP102548"/>
    <property type="gene ID" value="CapteG102548"/>
</dbReference>
<evidence type="ECO:0000256" key="1">
    <source>
        <dbReference type="ARBA" id="ARBA00006432"/>
    </source>
</evidence>
<dbReference type="Pfam" id="PF00501">
    <property type="entry name" value="AMP-binding"/>
    <property type="match status" value="1"/>
</dbReference>
<dbReference type="PANTHER" id="PTHR24096">
    <property type="entry name" value="LONG-CHAIN-FATTY-ACID--COA LIGASE"/>
    <property type="match status" value="1"/>
</dbReference>
<proteinExistence type="inferred from homology"/>
<dbReference type="GO" id="GO:0016405">
    <property type="term" value="F:CoA-ligase activity"/>
    <property type="evidence" value="ECO:0007669"/>
    <property type="project" value="TreeGrafter"/>
</dbReference>
<dbReference type="InterPro" id="IPR045851">
    <property type="entry name" value="AMP-bd_C_sf"/>
</dbReference>
<reference evidence="13" key="1">
    <citation type="submission" date="2012-12" db="EMBL/GenBank/DDBJ databases">
        <authorList>
            <person name="Hellsten U."/>
            <person name="Grimwood J."/>
            <person name="Chapman J.A."/>
            <person name="Shapiro H."/>
            <person name="Aerts A."/>
            <person name="Otillar R.P."/>
            <person name="Terry A.Y."/>
            <person name="Boore J.L."/>
            <person name="Simakov O."/>
            <person name="Marletaz F."/>
            <person name="Cho S.-J."/>
            <person name="Edsinger-Gonzales E."/>
            <person name="Havlak P."/>
            <person name="Kuo D.-H."/>
            <person name="Larsson T."/>
            <person name="Lv J."/>
            <person name="Arendt D."/>
            <person name="Savage R."/>
            <person name="Osoegawa K."/>
            <person name="de Jong P."/>
            <person name="Lindberg D.R."/>
            <person name="Seaver E.C."/>
            <person name="Weisblat D.A."/>
            <person name="Putnam N.H."/>
            <person name="Grigoriev I.V."/>
            <person name="Rokhsar D.S."/>
        </authorList>
    </citation>
    <scope>NUCLEOTIDE SEQUENCE</scope>
    <source>
        <strain evidence="13">I ESC-2004</strain>
    </source>
</reference>
<reference evidence="12" key="3">
    <citation type="submission" date="2015-06" db="UniProtKB">
        <authorList>
            <consortium name="EnsemblMetazoa"/>
        </authorList>
    </citation>
    <scope>IDENTIFICATION</scope>
</reference>
<organism evidence="11">
    <name type="scientific">Capitella teleta</name>
    <name type="common">Polychaete worm</name>
    <dbReference type="NCBI Taxonomy" id="283909"/>
    <lineage>
        <taxon>Eukaryota</taxon>
        <taxon>Metazoa</taxon>
        <taxon>Spiralia</taxon>
        <taxon>Lophotrochozoa</taxon>
        <taxon>Annelida</taxon>
        <taxon>Polychaeta</taxon>
        <taxon>Sedentaria</taxon>
        <taxon>Scolecida</taxon>
        <taxon>Capitellidae</taxon>
        <taxon>Capitella</taxon>
    </lineage>
</organism>
<name>R7V7B7_CAPTE</name>
<feature type="domain" description="AMP-binding enzyme C-terminal" evidence="10">
    <location>
        <begin position="448"/>
        <end position="524"/>
    </location>
</feature>
<comment type="catalytic activity">
    <reaction evidence="8">
        <text>firefly D-luciferin + ATP + O2 = firefly oxyluciferin + hnu + AMP + CO2 + diphosphate</text>
        <dbReference type="Rhea" id="RHEA:10732"/>
        <dbReference type="ChEBI" id="CHEBI:15379"/>
        <dbReference type="ChEBI" id="CHEBI:16526"/>
        <dbReference type="ChEBI" id="CHEBI:16792"/>
        <dbReference type="ChEBI" id="CHEBI:30212"/>
        <dbReference type="ChEBI" id="CHEBI:30616"/>
        <dbReference type="ChEBI" id="CHEBI:33019"/>
        <dbReference type="ChEBI" id="CHEBI:58038"/>
        <dbReference type="ChEBI" id="CHEBI:456215"/>
        <dbReference type="EC" id="1.13.12.7"/>
    </reaction>
</comment>
<dbReference type="PANTHER" id="PTHR24096:SF422">
    <property type="entry name" value="BCDNA.GH02901"/>
    <property type="match status" value="1"/>
</dbReference>
<evidence type="ECO:0000259" key="9">
    <source>
        <dbReference type="Pfam" id="PF00501"/>
    </source>
</evidence>
<dbReference type="Pfam" id="PF13193">
    <property type="entry name" value="AMP-binding_C"/>
    <property type="match status" value="1"/>
</dbReference>
<evidence type="ECO:0000256" key="6">
    <source>
        <dbReference type="ARBA" id="ARBA00023223"/>
    </source>
</evidence>
<evidence type="ECO:0000256" key="2">
    <source>
        <dbReference type="ARBA" id="ARBA00012532"/>
    </source>
</evidence>
<protein>
    <recommendedName>
        <fullName evidence="3">Luciferin 4-monooxygenase</fullName>
        <ecNumber evidence="2">1.13.12.7</ecNumber>
    </recommendedName>
</protein>
<dbReference type="FunCoup" id="R7V7B7">
    <property type="interactions" value="289"/>
</dbReference>
<dbReference type="InterPro" id="IPR000873">
    <property type="entry name" value="AMP-dep_synth/lig_dom"/>
</dbReference>
<dbReference type="HOGENOM" id="CLU_000022_59_2_1"/>
<dbReference type="FunFam" id="3.30.300.30:FF:000007">
    <property type="entry name" value="4-coumarate--CoA ligase 2"/>
    <property type="match status" value="1"/>
</dbReference>
<evidence type="ECO:0000259" key="10">
    <source>
        <dbReference type="Pfam" id="PF13193"/>
    </source>
</evidence>
<dbReference type="PROSITE" id="PS00455">
    <property type="entry name" value="AMP_BINDING"/>
    <property type="match status" value="1"/>
</dbReference>
<evidence type="ECO:0000313" key="11">
    <source>
        <dbReference type="EMBL" id="ELU14738.1"/>
    </source>
</evidence>
<evidence type="ECO:0000256" key="8">
    <source>
        <dbReference type="ARBA" id="ARBA00048497"/>
    </source>
</evidence>
<sequence>KKDTMVKSRFPDIDIPKDVDVASETLRLFETHGKKLNNCPLLYPCPDGHQYRYDELIRHIRAVASGLAKLGLRKGDVLAICSPNSPEWIIVFFAAICNGAPVTTINPLYTAYELKNHINDSGANFIYSTNANADIVREVAKECPSLKVILLGGRAGSVDFHHLLSDDGSSFPSVDIDPIDDVAIIPYSSGTTGLPKGVMLTHYNIIASRAFCPAFSNAPVGLGPGEQTVVLGFLPYFHCYGMLGVMMYNLFAGNRLINLPRFEETLFLETIQKYKVNQLLVVPPTILFLATHPMVPEYDLSSVKSVGCGGAPLSEEVMDRFTSRITVPAPRQGYGMTETTLGCIRTPLQSLSRPASVGIPFPNMEVLVVDPETGASLGSHQRGELWIRGPIVMKGYLNNPKATHSAIDANGWLHTGDIGFYDDDGYFYVVDRIKELIKYKGFQVAPAELEAVLLTNPRIDDAAVIGVPDVEAGELPKAYVVLKPNCEMSVEDVKSFVAGKMARYKHLKGGVEFVSSVPKSQSGKILRKELRANLIKSKI</sequence>
<evidence type="ECO:0000313" key="12">
    <source>
        <dbReference type="EnsemblMetazoa" id="CapteP102548"/>
    </source>
</evidence>
<dbReference type="InterPro" id="IPR025110">
    <property type="entry name" value="AMP-bd_C"/>
</dbReference>